<feature type="transmembrane region" description="Helical" evidence="2">
    <location>
        <begin position="949"/>
        <end position="970"/>
    </location>
</feature>
<feature type="transmembrane region" description="Helical" evidence="2">
    <location>
        <begin position="976"/>
        <end position="996"/>
    </location>
</feature>
<feature type="transmembrane region" description="Helical" evidence="2">
    <location>
        <begin position="1008"/>
        <end position="1025"/>
    </location>
</feature>
<name>A0A2H6KB89_9APIC</name>
<reference evidence="3 4" key="1">
    <citation type="journal article" date="2017" name="BMC Genomics">
        <title>Whole-genome assembly of Babesia ovata and comparative genomics between closely related pathogens.</title>
        <authorList>
            <person name="Yamagishi J."/>
            <person name="Asada M."/>
            <person name="Hakimi H."/>
            <person name="Tanaka T.Q."/>
            <person name="Sugimoto C."/>
            <person name="Kawazu S."/>
        </authorList>
    </citation>
    <scope>NUCLEOTIDE SEQUENCE [LARGE SCALE GENOMIC DNA]</scope>
    <source>
        <strain evidence="3 4">Miyake</strain>
    </source>
</reference>
<comment type="caution">
    <text evidence="3">The sequence shown here is derived from an EMBL/GenBank/DDBJ whole genome shotgun (WGS) entry which is preliminary data.</text>
</comment>
<feature type="compositionally biased region" description="Polar residues" evidence="1">
    <location>
        <begin position="826"/>
        <end position="840"/>
    </location>
</feature>
<feature type="region of interest" description="Disordered" evidence="1">
    <location>
        <begin position="826"/>
        <end position="854"/>
    </location>
</feature>
<dbReference type="AlphaFoldDB" id="A0A2H6KB89"/>
<evidence type="ECO:0000256" key="1">
    <source>
        <dbReference type="SAM" id="MobiDB-lite"/>
    </source>
</evidence>
<dbReference type="GeneID" id="39874024"/>
<dbReference type="Proteomes" id="UP000236319">
    <property type="component" value="Unassembled WGS sequence"/>
</dbReference>
<feature type="region of interest" description="Disordered" evidence="1">
    <location>
        <begin position="137"/>
        <end position="162"/>
    </location>
</feature>
<feature type="transmembrane region" description="Helical" evidence="2">
    <location>
        <begin position="15"/>
        <end position="36"/>
    </location>
</feature>
<evidence type="ECO:0000256" key="2">
    <source>
        <dbReference type="SAM" id="Phobius"/>
    </source>
</evidence>
<proteinExistence type="predicted"/>
<organism evidence="3 4">
    <name type="scientific">Babesia ovata</name>
    <dbReference type="NCBI Taxonomy" id="189622"/>
    <lineage>
        <taxon>Eukaryota</taxon>
        <taxon>Sar</taxon>
        <taxon>Alveolata</taxon>
        <taxon>Apicomplexa</taxon>
        <taxon>Aconoidasida</taxon>
        <taxon>Piroplasmida</taxon>
        <taxon>Babesiidae</taxon>
        <taxon>Babesia</taxon>
    </lineage>
</organism>
<accession>A0A2H6KB89</accession>
<protein>
    <submittedName>
        <fullName evidence="3">ABC transporter</fullName>
    </submittedName>
</protein>
<gene>
    <name evidence="3" type="ORF">BOVATA_017470</name>
</gene>
<evidence type="ECO:0000313" key="3">
    <source>
        <dbReference type="EMBL" id="GBE60254.1"/>
    </source>
</evidence>
<feature type="transmembrane region" description="Helical" evidence="2">
    <location>
        <begin position="549"/>
        <end position="569"/>
    </location>
</feature>
<keyword evidence="2" id="KW-0472">Membrane</keyword>
<sequence length="1204" mass="135022">MESLDESGEIISQRVLPLCGILLAALAILLSGDGMLGETYKISSNQSNAFDVIEGMYIADSDFKFDQNIHEYKIKVESCCDHLEMLFRVKPWMKVGRVTKSGDVVQNQGSGGSEGSTSLVDKLSKLWGTLFGKKANHEGDERTSVRDTGANAPAEDETAESVKDNDVVVDETNDLDEVEVRIAINGIQIDPGDEGYAMMPIRCGITSKFSIEITSIREHQPSQTAQYLLAVEVPGGEKNYLEALEITRSDGMPAQIYPALSKAYRSYTVTGRHLKGETFKFYAECRYGLPSIDDLTTPDNVVNVELKEENVNRYVKIRCGEVHKQESDEIVEETTYTVTFATYAGEGIPPPVRVMPLFDSTKCQIMEDMSDGNGLIVCSELTHRFSPLVVETDPNYTYLIPTSYVVDGYVKEVHEYDKEFIRVRPGVVTPVFDMSEGIVIHGISDDEFKTFVVTSRTAVKPIAEMQHSIVAALIVVAYWASVMTTLLPHIVRVQFGVIFETVPVTGEPLLYLAQVICAGADEKTSKICSRFIMLPSKRYNTESPVQMLFHFYVSLAILLLLLLIALAIRKETTDGIGSHSLKRYIPVYEITRLFAFPWMLLSVMTATGPFMTTIDEPILEIEVVQKPIQDNVMTKLLVSMTEFLRLYCAIPLAILVLIAMKRYIGNIVTRLVLTWRNIKDGHYFWVKNTDFFDHQFQHKYSYYEGSDTDQVVSDMKAYQENKTEGFWINRNSYLLSTQLCNTYVVSAHSYTNGRMTTKMFPMFNRRFCVLTAEIKELDLYETHMPLEAKSSPVSRTDYDILNETGASLELNIPEVVDVYPWDGPTSNNAPSAAQSRNISVSKKRTSPPKYRNVPPYDGLTGDTPLWVQLDYIMRIDSRFWNKVIAAVDSRHITYYITYNLVKNTARFSQDIVFNGVLKMRTIVQSKVNQLQADDGGSIGIFHRNMRLPLIVEAVAALKVFDGLCAAAGLLSGTKVASLLTAIQIALHGAAATAFLAARPYVSRADNHFSFVCMLLGVSFATLSTFEHPNSKWILAQNIILGIVIAYAIFSTLAFVIDTIAIFWFDQETDVPYSNVQVVVKDANAKVVDIIKADCRKPIDVALVTISDEQVTLLRSHEASRTPTIAVSLEHVEYSSWYVPYITIAYLSNASDADAINQSQANRRFLRAHLSSRFSPRIAQSLARKIVNHVDDNQQYRCFCFYVAV</sequence>
<evidence type="ECO:0000313" key="4">
    <source>
        <dbReference type="Proteomes" id="UP000236319"/>
    </source>
</evidence>
<feature type="transmembrane region" description="Helical" evidence="2">
    <location>
        <begin position="1037"/>
        <end position="1064"/>
    </location>
</feature>
<keyword evidence="4" id="KW-1185">Reference proteome</keyword>
<feature type="transmembrane region" description="Helical" evidence="2">
    <location>
        <begin position="590"/>
        <end position="611"/>
    </location>
</feature>
<dbReference type="RefSeq" id="XP_028866497.1">
    <property type="nucleotide sequence ID" value="XM_029010664.1"/>
</dbReference>
<keyword evidence="2" id="KW-1133">Transmembrane helix</keyword>
<dbReference type="VEuPathDB" id="PiroplasmaDB:BOVATA_017470"/>
<feature type="transmembrane region" description="Helical" evidence="2">
    <location>
        <begin position="469"/>
        <end position="491"/>
    </location>
</feature>
<feature type="transmembrane region" description="Helical" evidence="2">
    <location>
        <begin position="643"/>
        <end position="660"/>
    </location>
</feature>
<keyword evidence="2" id="KW-0812">Transmembrane</keyword>
<dbReference type="EMBL" id="BDSA01000002">
    <property type="protein sequence ID" value="GBE60254.1"/>
    <property type="molecule type" value="Genomic_DNA"/>
</dbReference>
<dbReference type="OrthoDB" id="366203at2759"/>